<evidence type="ECO:0000256" key="6">
    <source>
        <dbReference type="ARBA" id="ARBA00022989"/>
    </source>
</evidence>
<evidence type="ECO:0000313" key="12">
    <source>
        <dbReference type="Proteomes" id="UP000253908"/>
    </source>
</evidence>
<evidence type="ECO:0000256" key="7">
    <source>
        <dbReference type="ARBA" id="ARBA00023133"/>
    </source>
</evidence>
<feature type="transmembrane region" description="Helical" evidence="10">
    <location>
        <begin position="237"/>
        <end position="254"/>
    </location>
</feature>
<keyword evidence="4 10" id="KW-0808">Transferase</keyword>
<dbReference type="GO" id="GO:0005886">
    <property type="term" value="C:plasma membrane"/>
    <property type="evidence" value="ECO:0007669"/>
    <property type="project" value="UniProtKB-SubCell"/>
</dbReference>
<comment type="function">
    <text evidence="10">Converts heme B (protoheme IX) to heme O by substitution of the vinyl group on carbon 2 of heme B porphyrin ring with a hydroxyethyl farnesyl side group.</text>
</comment>
<proteinExistence type="inferred from homology"/>
<dbReference type="NCBIfam" id="TIGR01473">
    <property type="entry name" value="cyoE_ctaB"/>
    <property type="match status" value="1"/>
</dbReference>
<dbReference type="PANTHER" id="PTHR43448">
    <property type="entry name" value="PROTOHEME IX FARNESYLTRANSFERASE, MITOCHONDRIAL"/>
    <property type="match status" value="1"/>
</dbReference>
<feature type="transmembrane region" description="Helical" evidence="10">
    <location>
        <begin position="33"/>
        <end position="56"/>
    </location>
</feature>
<reference evidence="12" key="1">
    <citation type="submission" date="2017-11" db="EMBL/GenBank/DDBJ databases">
        <authorList>
            <person name="Zhu W."/>
        </authorList>
    </citation>
    <scope>NUCLEOTIDE SEQUENCE [LARGE SCALE GENOMIC DNA]</scope>
    <source>
        <strain evidence="12">160</strain>
    </source>
</reference>
<keyword evidence="3 10" id="KW-1003">Cell membrane</keyword>
<keyword evidence="7 10" id="KW-0350">Heme biosynthesis</keyword>
<evidence type="ECO:0000313" key="11">
    <source>
        <dbReference type="EMBL" id="AXI08967.1"/>
    </source>
</evidence>
<dbReference type="CDD" id="cd13957">
    <property type="entry name" value="PT_UbiA_Cox10"/>
    <property type="match status" value="1"/>
</dbReference>
<gene>
    <name evidence="10" type="primary">ctaB</name>
    <name evidence="11" type="ORF">CUC15_08575</name>
</gene>
<evidence type="ECO:0000256" key="3">
    <source>
        <dbReference type="ARBA" id="ARBA00022475"/>
    </source>
</evidence>
<dbReference type="FunFam" id="1.10.357.140:FF:000001">
    <property type="entry name" value="Protoheme IX farnesyltransferase"/>
    <property type="match status" value="1"/>
</dbReference>
<dbReference type="UniPathway" id="UPA00834">
    <property type="reaction ID" value="UER00712"/>
</dbReference>
<keyword evidence="6 10" id="KW-1133">Transmembrane helix</keyword>
<dbReference type="RefSeq" id="WP_114916261.1">
    <property type="nucleotide sequence ID" value="NZ_CP024848.1"/>
</dbReference>
<keyword evidence="5 10" id="KW-0812">Transmembrane</keyword>
<dbReference type="OrthoDB" id="9814417at2"/>
<feature type="transmembrane region" description="Helical" evidence="10">
    <location>
        <begin position="68"/>
        <end position="89"/>
    </location>
</feature>
<evidence type="ECO:0000256" key="2">
    <source>
        <dbReference type="ARBA" id="ARBA00004919"/>
    </source>
</evidence>
<comment type="miscellaneous">
    <text evidence="10">Carbon 2 of the heme B porphyrin ring is defined according to the Fischer nomenclature.</text>
</comment>
<dbReference type="AlphaFoldDB" id="A0A345PG37"/>
<dbReference type="GO" id="GO:0048034">
    <property type="term" value="P:heme O biosynthetic process"/>
    <property type="evidence" value="ECO:0007669"/>
    <property type="project" value="UniProtKB-UniRule"/>
</dbReference>
<dbReference type="EC" id="2.5.1.141" evidence="10"/>
<dbReference type="KEGG" id="ocn:CUC15_08575"/>
<feature type="transmembrane region" description="Helical" evidence="10">
    <location>
        <begin position="110"/>
        <end position="129"/>
    </location>
</feature>
<comment type="subcellular location">
    <subcellularLocation>
        <location evidence="1 10">Cell membrane</location>
        <topology evidence="1 10">Multi-pass membrane protein</topology>
    </subcellularLocation>
</comment>
<evidence type="ECO:0000256" key="8">
    <source>
        <dbReference type="ARBA" id="ARBA00023136"/>
    </source>
</evidence>
<protein>
    <recommendedName>
        <fullName evidence="10">Protoheme IX farnesyltransferase</fullName>
        <ecNumber evidence="10">2.5.1.141</ecNumber>
    </recommendedName>
    <alternativeName>
        <fullName evidence="10">Heme B farnesyltransferase</fullName>
    </alternativeName>
    <alternativeName>
        <fullName evidence="10">Heme O synthase</fullName>
    </alternativeName>
</protein>
<keyword evidence="8 10" id="KW-0472">Membrane</keyword>
<organism evidence="11 12">
    <name type="scientific">Oceanobacillus zhaokaii</name>
    <dbReference type="NCBI Taxonomy" id="2052660"/>
    <lineage>
        <taxon>Bacteria</taxon>
        <taxon>Bacillati</taxon>
        <taxon>Bacillota</taxon>
        <taxon>Bacilli</taxon>
        <taxon>Bacillales</taxon>
        <taxon>Bacillaceae</taxon>
        <taxon>Oceanobacillus</taxon>
    </lineage>
</organism>
<dbReference type="PROSITE" id="PS00943">
    <property type="entry name" value="UBIA"/>
    <property type="match status" value="1"/>
</dbReference>
<dbReference type="Proteomes" id="UP000253908">
    <property type="component" value="Chromosome"/>
</dbReference>
<feature type="transmembrane region" description="Helical" evidence="10">
    <location>
        <begin position="188"/>
        <end position="206"/>
    </location>
</feature>
<evidence type="ECO:0000256" key="5">
    <source>
        <dbReference type="ARBA" id="ARBA00022692"/>
    </source>
</evidence>
<name>A0A345PG37_9BACI</name>
<dbReference type="InterPro" id="IPR030470">
    <property type="entry name" value="UbiA_prenylTrfase_CS"/>
</dbReference>
<dbReference type="Gene3D" id="1.10.357.140">
    <property type="entry name" value="UbiA prenyltransferase"/>
    <property type="match status" value="1"/>
</dbReference>
<comment type="pathway">
    <text evidence="2 10">Porphyrin-containing compound metabolism; heme O biosynthesis; heme O from protoheme: step 1/1.</text>
</comment>
<dbReference type="EMBL" id="CP024848">
    <property type="protein sequence ID" value="AXI08967.1"/>
    <property type="molecule type" value="Genomic_DNA"/>
</dbReference>
<evidence type="ECO:0000256" key="10">
    <source>
        <dbReference type="HAMAP-Rule" id="MF_00154"/>
    </source>
</evidence>
<feature type="transmembrane region" description="Helical" evidence="10">
    <location>
        <begin position="260"/>
        <end position="278"/>
    </location>
</feature>
<comment type="subunit">
    <text evidence="10">Interacts with CtaA.</text>
</comment>
<dbReference type="Pfam" id="PF01040">
    <property type="entry name" value="UbiA"/>
    <property type="match status" value="1"/>
</dbReference>
<evidence type="ECO:0000256" key="4">
    <source>
        <dbReference type="ARBA" id="ARBA00022679"/>
    </source>
</evidence>
<dbReference type="InterPro" id="IPR000537">
    <property type="entry name" value="UbiA_prenyltransferase"/>
</dbReference>
<dbReference type="HAMAP" id="MF_00154">
    <property type="entry name" value="CyoE_CtaB"/>
    <property type="match status" value="1"/>
</dbReference>
<accession>A0A345PG37</accession>
<dbReference type="GO" id="GO:0008495">
    <property type="term" value="F:protoheme IX farnesyltransferase activity"/>
    <property type="evidence" value="ECO:0007669"/>
    <property type="project" value="UniProtKB-UniRule"/>
</dbReference>
<comment type="catalytic activity">
    <reaction evidence="9 10">
        <text>heme b + (2E,6E)-farnesyl diphosphate + H2O = Fe(II)-heme o + diphosphate</text>
        <dbReference type="Rhea" id="RHEA:28070"/>
        <dbReference type="ChEBI" id="CHEBI:15377"/>
        <dbReference type="ChEBI" id="CHEBI:33019"/>
        <dbReference type="ChEBI" id="CHEBI:60344"/>
        <dbReference type="ChEBI" id="CHEBI:60530"/>
        <dbReference type="ChEBI" id="CHEBI:175763"/>
        <dbReference type="EC" id="2.5.1.141"/>
    </reaction>
</comment>
<evidence type="ECO:0000256" key="9">
    <source>
        <dbReference type="ARBA" id="ARBA00047690"/>
    </source>
</evidence>
<feature type="transmembrane region" description="Helical" evidence="10">
    <location>
        <begin position="135"/>
        <end position="155"/>
    </location>
</feature>
<comment type="similarity">
    <text evidence="10">Belongs to the UbiA prenyltransferase family. Protoheme IX farnesyltransferase subfamily.</text>
</comment>
<feature type="transmembrane region" description="Helical" evidence="10">
    <location>
        <begin position="162"/>
        <end position="182"/>
    </location>
</feature>
<keyword evidence="12" id="KW-1185">Reference proteome</keyword>
<dbReference type="InterPro" id="IPR006369">
    <property type="entry name" value="Protohaem_IX_farnesylTrfase"/>
</dbReference>
<sequence length="312" mass="35396">MDKVDTSYSEMDLHTSDSNSAKIKKLFTELKSLIKIGIINSNLITAFTGFWLAIFFTNTSITMHWDTFFLTMIGSVLVIAGGCILNNWYDVDIDPIMTRTKNRPTVTGFFSLRSVLIMGIITSLIGFILLSLTTIIATIFGFIGWFIYVVLYTMWSKRKYTLNTIVGSFSGAVPPLIGWTAVSPELHIVPIALFLIMFIWQTPHFLSLAMKKRDDYQAANVPMLPVVYGFEFTKRQIVIYIACLLPLPLLLTSLGTTFVVIATILNIAWLIIGFRGFFTKDNLKWANMIFFYSLNYLTVMFLLMVIVTLPIF</sequence>
<dbReference type="InterPro" id="IPR044878">
    <property type="entry name" value="UbiA_sf"/>
</dbReference>
<feature type="transmembrane region" description="Helical" evidence="10">
    <location>
        <begin position="290"/>
        <end position="311"/>
    </location>
</feature>
<evidence type="ECO:0000256" key="1">
    <source>
        <dbReference type="ARBA" id="ARBA00004651"/>
    </source>
</evidence>
<dbReference type="PANTHER" id="PTHR43448:SF2">
    <property type="entry name" value="PROTOHEME IX FARNESYLTRANSFERASE, MITOCHONDRIAL"/>
    <property type="match status" value="1"/>
</dbReference>